<comment type="catalytic activity">
    <reaction evidence="7">
        <text>3-phosphoshikimate + phosphoenolpyruvate = 5-O-(1-carboxyvinyl)-3-phosphoshikimate + phosphate</text>
        <dbReference type="Rhea" id="RHEA:21256"/>
        <dbReference type="ChEBI" id="CHEBI:43474"/>
        <dbReference type="ChEBI" id="CHEBI:57701"/>
        <dbReference type="ChEBI" id="CHEBI:58702"/>
        <dbReference type="ChEBI" id="CHEBI:145989"/>
        <dbReference type="EC" id="2.5.1.19"/>
    </reaction>
    <physiologicalReaction direction="left-to-right" evidence="7">
        <dbReference type="Rhea" id="RHEA:21257"/>
    </physiologicalReaction>
</comment>
<feature type="binding site" evidence="8">
    <location>
        <position position="31"/>
    </location>
    <ligand>
        <name>3-phosphoshikimate</name>
        <dbReference type="ChEBI" id="CHEBI:145989"/>
    </ligand>
</feature>
<dbReference type="Gene3D" id="3.65.10.10">
    <property type="entry name" value="Enolpyruvate transferase domain"/>
    <property type="match status" value="2"/>
</dbReference>
<evidence type="ECO:0000256" key="8">
    <source>
        <dbReference type="HAMAP-Rule" id="MF_00210"/>
    </source>
</evidence>
<proteinExistence type="inferred from homology"/>
<dbReference type="CDD" id="cd01556">
    <property type="entry name" value="EPSP_synthase"/>
    <property type="match status" value="1"/>
</dbReference>
<gene>
    <name evidence="10" type="primary">aroA1</name>
    <name evidence="8" type="synonym">aroA</name>
    <name evidence="10" type="ORF">GCM10011519_13760</name>
</gene>
<dbReference type="PROSITE" id="PS00885">
    <property type="entry name" value="EPSP_SYNTHASE_2"/>
    <property type="match status" value="1"/>
</dbReference>
<protein>
    <recommendedName>
        <fullName evidence="8">3-phosphoshikimate 1-carboxyvinyltransferase</fullName>
        <ecNumber evidence="8">2.5.1.19</ecNumber>
    </recommendedName>
    <alternativeName>
        <fullName evidence="8">5-enolpyruvylshikimate-3-phosphate synthase</fullName>
        <shortName evidence="8">EPSP synthase</shortName>
        <shortName evidence="8">EPSPS</shortName>
    </alternativeName>
</protein>
<dbReference type="HAMAP" id="MF_00210">
    <property type="entry name" value="EPSP_synth"/>
    <property type="match status" value="1"/>
</dbReference>
<dbReference type="GO" id="GO:0005737">
    <property type="term" value="C:cytoplasm"/>
    <property type="evidence" value="ECO:0007669"/>
    <property type="project" value="UniProtKB-SubCell"/>
</dbReference>
<feature type="binding site" evidence="8">
    <location>
        <position position="127"/>
    </location>
    <ligand>
        <name>phosphoenolpyruvate</name>
        <dbReference type="ChEBI" id="CHEBI:58702"/>
    </ligand>
</feature>
<dbReference type="AlphaFoldDB" id="A0A917F0W7"/>
<feature type="binding site" evidence="8">
    <location>
        <position position="315"/>
    </location>
    <ligand>
        <name>3-phosphoshikimate</name>
        <dbReference type="ChEBI" id="CHEBI:145989"/>
    </ligand>
</feature>
<dbReference type="InterPro" id="IPR001986">
    <property type="entry name" value="Enolpyruvate_Tfrase_dom"/>
</dbReference>
<feature type="binding site" evidence="8">
    <location>
        <position position="346"/>
    </location>
    <ligand>
        <name>phosphoenolpyruvate</name>
        <dbReference type="ChEBI" id="CHEBI:58702"/>
    </ligand>
</feature>
<keyword evidence="4 8" id="KW-0028">Amino-acid biosynthesis</keyword>
<name>A0A917F0W7_9ACTN</name>
<evidence type="ECO:0000256" key="1">
    <source>
        <dbReference type="ARBA" id="ARBA00004811"/>
    </source>
</evidence>
<sequence>MDSLLPVTTDPWPAPYAAAPVRATVALPGSKSLTNRELVLAALADGPSVVRAALRSRDTELMAAALTSLGSPVDTSGADWTVTPGPFRGGVAVDCGLAGTVMRFVPPVAALSDGEVAFDGDPHARTRPMGEVLAGLRSLGVGVSAGDTLPFTVRGTGSVRGGRVTIDASASSQFVSALLLAGASYDEGVDVLHDGKPVPSLPHIEMTVACLRGHGVEVDDAEPDRWRVLPGTVRARDTTVEPDLSNAAPFLMLGMLSGGAVTVPGWPGATTQPGDVLRDLLARMGAEVVLDDDGLTVGGTGTISGVDVDLHDVGELAPAVAALCALADSPSVLRGIAHIRGHETDRLAALATELNALGGDVTETEDGLAIRPAPLHGGRFATYADHRMAHAGVVLGAAVDGVLVEDVATTSKTFPGFAEVWAGLFG</sequence>
<dbReference type="RefSeq" id="WP_188779112.1">
    <property type="nucleotide sequence ID" value="NZ_BMKQ01000001.1"/>
</dbReference>
<comment type="subunit">
    <text evidence="8">Monomer.</text>
</comment>
<keyword evidence="6 8" id="KW-0057">Aromatic amino acid biosynthesis</keyword>
<evidence type="ECO:0000256" key="7">
    <source>
        <dbReference type="ARBA" id="ARBA00044633"/>
    </source>
</evidence>
<comment type="subcellular location">
    <subcellularLocation>
        <location evidence="8">Cytoplasm</location>
    </subcellularLocation>
</comment>
<keyword evidence="5 8" id="KW-0808">Transferase</keyword>
<dbReference type="InterPro" id="IPR023193">
    <property type="entry name" value="EPSP_synthase_CS"/>
</dbReference>
<organism evidence="10 11">
    <name type="scientific">Marmoricola endophyticus</name>
    <dbReference type="NCBI Taxonomy" id="2040280"/>
    <lineage>
        <taxon>Bacteria</taxon>
        <taxon>Bacillati</taxon>
        <taxon>Actinomycetota</taxon>
        <taxon>Actinomycetes</taxon>
        <taxon>Propionibacteriales</taxon>
        <taxon>Nocardioidaceae</taxon>
        <taxon>Marmoricola</taxon>
    </lineage>
</organism>
<evidence type="ECO:0000259" key="9">
    <source>
        <dbReference type="Pfam" id="PF00275"/>
    </source>
</evidence>
<comment type="pathway">
    <text evidence="1 8">Metabolic intermediate biosynthesis; chorismate biosynthesis; chorismate from D-erythrose 4-phosphate and phosphoenolpyruvate: step 6/7.</text>
</comment>
<dbReference type="FunFam" id="3.65.10.10:FF:000011">
    <property type="entry name" value="3-phosphoshikimate 1-carboxyvinyltransferase"/>
    <property type="match status" value="1"/>
</dbReference>
<feature type="binding site" evidence="8">
    <location>
        <position position="32"/>
    </location>
    <ligand>
        <name>3-phosphoshikimate</name>
        <dbReference type="ChEBI" id="CHEBI:145989"/>
    </ligand>
</feature>
<dbReference type="InterPro" id="IPR013792">
    <property type="entry name" value="RNA3'P_cycl/enolpyr_Trfase_a/b"/>
</dbReference>
<dbReference type="PANTHER" id="PTHR21090:SF5">
    <property type="entry name" value="PENTAFUNCTIONAL AROM POLYPEPTIDE"/>
    <property type="match status" value="1"/>
</dbReference>
<evidence type="ECO:0000313" key="10">
    <source>
        <dbReference type="EMBL" id="GGF41244.1"/>
    </source>
</evidence>
<dbReference type="SUPFAM" id="SSF55205">
    <property type="entry name" value="EPT/RTPC-like"/>
    <property type="match status" value="1"/>
</dbReference>
<evidence type="ECO:0000256" key="5">
    <source>
        <dbReference type="ARBA" id="ARBA00022679"/>
    </source>
</evidence>
<reference evidence="10" key="1">
    <citation type="journal article" date="2014" name="Int. J. Syst. Evol. Microbiol.">
        <title>Complete genome sequence of Corynebacterium casei LMG S-19264T (=DSM 44701T), isolated from a smear-ripened cheese.</title>
        <authorList>
            <consortium name="US DOE Joint Genome Institute (JGI-PGF)"/>
            <person name="Walter F."/>
            <person name="Albersmeier A."/>
            <person name="Kalinowski J."/>
            <person name="Ruckert C."/>
        </authorList>
    </citation>
    <scope>NUCLEOTIDE SEQUENCE</scope>
    <source>
        <strain evidence="10">CGMCC 1.16067</strain>
    </source>
</reference>
<evidence type="ECO:0000313" key="11">
    <source>
        <dbReference type="Proteomes" id="UP000649179"/>
    </source>
</evidence>
<feature type="binding site" evidence="8">
    <location>
        <position position="99"/>
    </location>
    <ligand>
        <name>phosphoenolpyruvate</name>
        <dbReference type="ChEBI" id="CHEBI:58702"/>
    </ligand>
</feature>
<dbReference type="GO" id="GO:0009073">
    <property type="term" value="P:aromatic amino acid family biosynthetic process"/>
    <property type="evidence" value="ECO:0007669"/>
    <property type="project" value="UniProtKB-KW"/>
</dbReference>
<dbReference type="GO" id="GO:0008652">
    <property type="term" value="P:amino acid biosynthetic process"/>
    <property type="evidence" value="ECO:0007669"/>
    <property type="project" value="UniProtKB-KW"/>
</dbReference>
<accession>A0A917F0W7</accession>
<dbReference type="FunFam" id="3.65.10.10:FF:000010">
    <property type="entry name" value="3-phosphoshikimate 1-carboxyvinyltransferase"/>
    <property type="match status" value="1"/>
</dbReference>
<dbReference type="Pfam" id="PF00275">
    <property type="entry name" value="EPSP_synthase"/>
    <property type="match status" value="1"/>
</dbReference>
<evidence type="ECO:0000256" key="6">
    <source>
        <dbReference type="ARBA" id="ARBA00023141"/>
    </source>
</evidence>
<keyword evidence="3 8" id="KW-0963">Cytoplasm</keyword>
<dbReference type="PANTHER" id="PTHR21090">
    <property type="entry name" value="AROM/DEHYDROQUINATE SYNTHASE"/>
    <property type="match status" value="1"/>
</dbReference>
<feature type="binding site" evidence="8">
    <location>
        <position position="173"/>
    </location>
    <ligand>
        <name>3-phosphoshikimate</name>
        <dbReference type="ChEBI" id="CHEBI:145989"/>
    </ligand>
</feature>
<feature type="binding site" evidence="8">
    <location>
        <position position="342"/>
    </location>
    <ligand>
        <name>3-phosphoshikimate</name>
        <dbReference type="ChEBI" id="CHEBI:145989"/>
    </ligand>
</feature>
<keyword evidence="11" id="KW-1185">Reference proteome</keyword>
<dbReference type="InterPro" id="IPR036968">
    <property type="entry name" value="Enolpyruvate_Tfrase_sf"/>
</dbReference>
<evidence type="ECO:0000256" key="4">
    <source>
        <dbReference type="ARBA" id="ARBA00022605"/>
    </source>
</evidence>
<evidence type="ECO:0000256" key="3">
    <source>
        <dbReference type="ARBA" id="ARBA00022490"/>
    </source>
</evidence>
<dbReference type="Proteomes" id="UP000649179">
    <property type="component" value="Unassembled WGS sequence"/>
</dbReference>
<feature type="binding site" evidence="8">
    <location>
        <position position="387"/>
    </location>
    <ligand>
        <name>phosphoenolpyruvate</name>
        <dbReference type="ChEBI" id="CHEBI:58702"/>
    </ligand>
</feature>
<dbReference type="EC" id="2.5.1.19" evidence="8"/>
<dbReference type="GO" id="GO:0003866">
    <property type="term" value="F:3-phosphoshikimate 1-carboxyvinyltransferase activity"/>
    <property type="evidence" value="ECO:0007669"/>
    <property type="project" value="UniProtKB-UniRule"/>
</dbReference>
<comment type="function">
    <text evidence="8">Catalyzes the transfer of the enolpyruvyl moiety of phosphoenolpyruvate (PEP) to the 5-hydroxyl of shikimate-3-phosphate (S3P) to produce enolpyruvyl shikimate-3-phosphate and inorganic phosphate.</text>
</comment>
<comment type="similarity">
    <text evidence="2 8">Belongs to the EPSP synthase family.</text>
</comment>
<feature type="binding site" evidence="8">
    <location>
        <position position="412"/>
    </location>
    <ligand>
        <name>phosphoenolpyruvate</name>
        <dbReference type="ChEBI" id="CHEBI:58702"/>
    </ligand>
</feature>
<dbReference type="PROSITE" id="PS00104">
    <property type="entry name" value="EPSP_SYNTHASE_1"/>
    <property type="match status" value="1"/>
</dbReference>
<comment type="caution">
    <text evidence="10">The sequence shown here is derived from an EMBL/GenBank/DDBJ whole genome shotgun (WGS) entry which is preliminary data.</text>
</comment>
<dbReference type="NCBIfam" id="TIGR01356">
    <property type="entry name" value="aroA"/>
    <property type="match status" value="1"/>
</dbReference>
<feature type="domain" description="Enolpyruvate transferase" evidence="9">
    <location>
        <begin position="18"/>
        <end position="421"/>
    </location>
</feature>
<feature type="binding site" evidence="8">
    <location>
        <position position="173"/>
    </location>
    <ligand>
        <name>phosphoenolpyruvate</name>
        <dbReference type="ChEBI" id="CHEBI:58702"/>
    </ligand>
</feature>
<dbReference type="EMBL" id="BMKQ01000001">
    <property type="protein sequence ID" value="GGF41244.1"/>
    <property type="molecule type" value="Genomic_DNA"/>
</dbReference>
<dbReference type="PIRSF" id="PIRSF000505">
    <property type="entry name" value="EPSPS"/>
    <property type="match status" value="1"/>
</dbReference>
<evidence type="ECO:0000256" key="2">
    <source>
        <dbReference type="ARBA" id="ARBA00009948"/>
    </source>
</evidence>
<reference evidence="10" key="2">
    <citation type="submission" date="2020-09" db="EMBL/GenBank/DDBJ databases">
        <authorList>
            <person name="Sun Q."/>
            <person name="Zhou Y."/>
        </authorList>
    </citation>
    <scope>NUCLEOTIDE SEQUENCE</scope>
    <source>
        <strain evidence="10">CGMCC 1.16067</strain>
    </source>
</reference>
<feature type="binding site" evidence="8">
    <location>
        <position position="172"/>
    </location>
    <ligand>
        <name>3-phosphoshikimate</name>
        <dbReference type="ChEBI" id="CHEBI:145989"/>
    </ligand>
</feature>
<comment type="caution">
    <text evidence="8">Lacks conserved residue(s) required for the propagation of feature annotation.</text>
</comment>
<feature type="binding site" evidence="8">
    <location>
        <position position="171"/>
    </location>
    <ligand>
        <name>3-phosphoshikimate</name>
        <dbReference type="ChEBI" id="CHEBI:145989"/>
    </ligand>
</feature>
<feature type="binding site" evidence="8">
    <location>
        <position position="36"/>
    </location>
    <ligand>
        <name>3-phosphoshikimate</name>
        <dbReference type="ChEBI" id="CHEBI:145989"/>
    </ligand>
</feature>
<feature type="binding site" evidence="8">
    <location>
        <position position="31"/>
    </location>
    <ligand>
        <name>phosphoenolpyruvate</name>
        <dbReference type="ChEBI" id="CHEBI:58702"/>
    </ligand>
</feature>
<dbReference type="InterPro" id="IPR006264">
    <property type="entry name" value="EPSP_synthase"/>
</dbReference>
<dbReference type="GO" id="GO:0009423">
    <property type="term" value="P:chorismate biosynthetic process"/>
    <property type="evidence" value="ECO:0007669"/>
    <property type="project" value="UniProtKB-UniRule"/>
</dbReference>
<feature type="binding site" evidence="8">
    <location>
        <position position="200"/>
    </location>
    <ligand>
        <name>3-phosphoshikimate</name>
        <dbReference type="ChEBI" id="CHEBI:145989"/>
    </ligand>
</feature>
<feature type="active site" description="Proton acceptor" evidence="8">
    <location>
        <position position="315"/>
    </location>
</feature>